<dbReference type="OrthoDB" id="4968093at2"/>
<dbReference type="SUPFAM" id="SSF54637">
    <property type="entry name" value="Thioesterase/thiol ester dehydrase-isomerase"/>
    <property type="match status" value="1"/>
</dbReference>
<dbReference type="InterPro" id="IPR049450">
    <property type="entry name" value="ACOT8-like_C"/>
</dbReference>
<evidence type="ECO:0000313" key="4">
    <source>
        <dbReference type="Proteomes" id="UP000247781"/>
    </source>
</evidence>
<keyword evidence="4" id="KW-1185">Reference proteome</keyword>
<dbReference type="EMBL" id="QJJU01000001">
    <property type="protein sequence ID" value="PXX12865.1"/>
    <property type="molecule type" value="Genomic_DNA"/>
</dbReference>
<organism evidence="3 4">
    <name type="scientific">Mycolicibacterium moriokaense</name>
    <dbReference type="NCBI Taxonomy" id="39691"/>
    <lineage>
        <taxon>Bacteria</taxon>
        <taxon>Bacillati</taxon>
        <taxon>Actinomycetota</taxon>
        <taxon>Actinomycetes</taxon>
        <taxon>Mycobacteriales</taxon>
        <taxon>Mycobacteriaceae</taxon>
        <taxon>Mycolicibacterium</taxon>
    </lineage>
</organism>
<dbReference type="InterPro" id="IPR049449">
    <property type="entry name" value="TesB_ACOT8-like_N"/>
</dbReference>
<evidence type="ECO:0000259" key="2">
    <source>
        <dbReference type="Pfam" id="PF20789"/>
    </source>
</evidence>
<reference evidence="3 4" key="2">
    <citation type="submission" date="2018-06" db="EMBL/GenBank/DDBJ databases">
        <title>Sequencing of bacterial isolates from soil warming experiment in Harvard Forest, Massachusetts, USA.</title>
        <authorList>
            <person name="Deangelis K.PhD."/>
        </authorList>
    </citation>
    <scope>NUCLEOTIDE SEQUENCE [LARGE SCALE GENOMIC DNA]</scope>
    <source>
        <strain evidence="3 4">GAS496</strain>
    </source>
</reference>
<dbReference type="AlphaFoldDB" id="A0A318HM24"/>
<dbReference type="Gene3D" id="2.40.160.210">
    <property type="entry name" value="Acyl-CoA thioesterase, double hotdog domain"/>
    <property type="match status" value="1"/>
</dbReference>
<sequence>MTTQDRATRAPAGSRLPPAFFIPDGDAFVPTALARGPWGQTISGMVTGGILGHVIERDVGDPDFQPARLTVDLLRPAAMAPLRVQTTVVREGRRLLLADAVVMQSDTVVARASALFLRRGDQPTDEVWTSPVTMPPLPAAPDPIPDDLSMLVWTYGKDDHTPGPGFGLIAWQHAGPKYVWVRSIRPLVDGQPLTPFTHAAMAGDMASSLTHYGTGGLRFINADYTLSLSRLPDGPYIGLAALTHTSHAGVATGTATIVDQRGPIGTGVATALSNPGFDPPHP</sequence>
<proteinExistence type="predicted"/>
<name>A0A318HM24_9MYCO</name>
<reference evidence="4" key="1">
    <citation type="submission" date="2018-05" db="EMBL/GenBank/DDBJ databases">
        <authorList>
            <person name="Deangelis K."/>
            <person name="Huntemann M."/>
            <person name="Clum A."/>
            <person name="Pillay M."/>
            <person name="Palaniappan K."/>
            <person name="Varghese N."/>
            <person name="Mikhailova N."/>
            <person name="Stamatis D."/>
            <person name="Reddy T."/>
            <person name="Daum C."/>
            <person name="Shapiro N."/>
            <person name="Ivanova N."/>
            <person name="Kyrpides N."/>
            <person name="Woyke T."/>
        </authorList>
    </citation>
    <scope>NUCLEOTIDE SEQUENCE [LARGE SCALE GENOMIC DNA]</scope>
    <source>
        <strain evidence="4">GAS496</strain>
    </source>
</reference>
<dbReference type="Pfam" id="PF20789">
    <property type="entry name" value="4HBT_3C"/>
    <property type="match status" value="1"/>
</dbReference>
<dbReference type="RefSeq" id="WP_110314060.1">
    <property type="nucleotide sequence ID" value="NZ_QJJU01000001.1"/>
</dbReference>
<dbReference type="Pfam" id="PF13622">
    <property type="entry name" value="4HBT_3"/>
    <property type="match status" value="1"/>
</dbReference>
<dbReference type="InterPro" id="IPR029069">
    <property type="entry name" value="HotDog_dom_sf"/>
</dbReference>
<feature type="domain" description="Acyl-CoA thioesterase-like N-terminal HotDog" evidence="1">
    <location>
        <begin position="36"/>
        <end position="116"/>
    </location>
</feature>
<dbReference type="InterPro" id="IPR042171">
    <property type="entry name" value="Acyl-CoA_hotdog"/>
</dbReference>
<accession>A0A318HM24</accession>
<protein>
    <submittedName>
        <fullName evidence="3">Thioesterase superfamily protein</fullName>
    </submittedName>
</protein>
<dbReference type="Proteomes" id="UP000247781">
    <property type="component" value="Unassembled WGS sequence"/>
</dbReference>
<evidence type="ECO:0000313" key="3">
    <source>
        <dbReference type="EMBL" id="PXX12865.1"/>
    </source>
</evidence>
<gene>
    <name evidence="3" type="ORF">C8E89_10110</name>
</gene>
<comment type="caution">
    <text evidence="3">The sequence shown here is derived from an EMBL/GenBank/DDBJ whole genome shotgun (WGS) entry which is preliminary data.</text>
</comment>
<evidence type="ECO:0000259" key="1">
    <source>
        <dbReference type="Pfam" id="PF13622"/>
    </source>
</evidence>
<feature type="domain" description="Acyl-CoA thioesterase-like C-terminal" evidence="2">
    <location>
        <begin position="174"/>
        <end position="268"/>
    </location>
</feature>